<dbReference type="Proteomes" id="UP000003891">
    <property type="component" value="Unassembled WGS sequence"/>
</dbReference>
<gene>
    <name evidence="1" type="ORF">PaelaDRAFT_5673</name>
</gene>
<sequence>MKTMYPAQVNSPGTELAAAIDATQDTIQVADGSVLPDAPNLLTIGTDEAAETILYTEKTGDELSGVTRGFQGTAQSWAMGTKVARYFTAYDHDTTIGNISELSAGLTALGDESKNRFDTVQRQDVVLNAGMQILNAHRNAAFSLSGIKGRTLVNLAGRIGRAYNPSTLTLYQVTAVADSGASKITLQVGTGAIAVRPMYYKAEKKYILLGEVKNGNLSKEMVVQTAGAGSNMTALITSRDSAKYVTIATKFAPLTDLTGSLEVVAEGEVGQYAWVKNLRAYEISAAEYAALDGMTPEQVAAKYPYVDSVQPVRNPYAIRYGENLAYGYPDAKINGRHDVSLVTVSGPFEIKFSGEAVAKDVDKGVYFDVTVIPGHSYTAAVDTVADNAFIRFEYFKDSSSISNTQWLKNPDYFPTNIPATITVPVGCSLIRVYITNQTALYWNNGSLINNSLIGGNYHFKNWRLFHGTKDLGFKPREDSMLALQTDLYADPLTGANADEVFEKDGQYFKLAKWKKLVLDGGQDWVYGPSAPGYKILSIRSLAPSVNWNSFLLTKFNGAILSPKESLTEGDKAHFNTSSGFTDFYISVSNADSGWGDNYAPTVDEIKAYFMGYKMYPAGGSGSAIYTGSGTKAWVYRTPSGLDGWQDVGITLPTTPAPTNTYWQPYQLVYQLATPTVEPIVFEGMLTFNEGDNQIEVGTGLVVRESVNPVVWSNGYTWLNGRTIPSYPLKNRPSKILTIYKNARQNTGWRYEPVDSGFQDIYGLVQARIENSLFDTSAAYSVTYLMLDTSPIVPFTGSYAANEKAMLKDLAKTIQQNTTAVSVLMQRKVEKDTPAVLIKPTLLNGWKQYPSYQTVGYRKDSAGIVHLTGLVQGGPIVSTIFRLVEGFRPKHPLIFPVCTSAGANRVDVLADGYIYFNWAGAWDSEAWISLDGISFVPEQ</sequence>
<dbReference type="OrthoDB" id="2667186at2"/>
<name>G4HNW2_9BACL</name>
<reference evidence="1 2" key="1">
    <citation type="submission" date="2011-09" db="EMBL/GenBank/DDBJ databases">
        <title>The draft genome of Paenibacillus lactis 154.</title>
        <authorList>
            <consortium name="US DOE Joint Genome Institute (JGI-PGF)"/>
            <person name="Lucas S."/>
            <person name="Han J."/>
            <person name="Lapidus A."/>
            <person name="Cheng J.-F."/>
            <person name="Goodwin L."/>
            <person name="Pitluck S."/>
            <person name="Peters L."/>
            <person name="Land M.L."/>
            <person name="Hauser L."/>
            <person name="Siebers A."/>
            <person name="Thelen M."/>
            <person name="Hugenholtz P."/>
            <person name="Allgaier M."/>
            <person name="Woyke T.J."/>
        </authorList>
    </citation>
    <scope>NUCLEOTIDE SEQUENCE [LARGE SCALE GENOMIC DNA]</scope>
    <source>
        <strain evidence="1 2">154</strain>
    </source>
</reference>
<dbReference type="EMBL" id="AGIP01000022">
    <property type="protein sequence ID" value="EHB50126.1"/>
    <property type="molecule type" value="Genomic_DNA"/>
</dbReference>
<dbReference type="eggNOG" id="COG5301">
    <property type="taxonomic scope" value="Bacteria"/>
</dbReference>
<dbReference type="RefSeq" id="WP_007132824.1">
    <property type="nucleotide sequence ID" value="NZ_AGIP01000022.1"/>
</dbReference>
<evidence type="ECO:0000313" key="1">
    <source>
        <dbReference type="EMBL" id="EHB50126.1"/>
    </source>
</evidence>
<organism evidence="1 2">
    <name type="scientific">Paenibacillus lactis 154</name>
    <dbReference type="NCBI Taxonomy" id="743719"/>
    <lineage>
        <taxon>Bacteria</taxon>
        <taxon>Bacillati</taxon>
        <taxon>Bacillota</taxon>
        <taxon>Bacilli</taxon>
        <taxon>Bacillales</taxon>
        <taxon>Paenibacillaceae</taxon>
        <taxon>Paenibacillus</taxon>
    </lineage>
</organism>
<evidence type="ECO:0000313" key="2">
    <source>
        <dbReference type="Proteomes" id="UP000003891"/>
    </source>
</evidence>
<dbReference type="AlphaFoldDB" id="G4HNW2"/>
<dbReference type="STRING" id="743719.PaelaDRAFT_5673"/>
<dbReference type="PATRIC" id="fig|743719.3.peg.5773"/>
<protein>
    <submittedName>
        <fullName evidence="1">Uncharacterized protein</fullName>
    </submittedName>
</protein>
<accession>G4HNW2</accession>
<proteinExistence type="predicted"/>